<dbReference type="Proteomes" id="UP000240542">
    <property type="component" value="Unassembled WGS sequence"/>
</dbReference>
<comment type="caution">
    <text evidence="2">The sequence shown here is derived from an EMBL/GenBank/DDBJ whole genome shotgun (WGS) entry which is preliminary data.</text>
</comment>
<feature type="domain" description="AraC effector-binding" evidence="1">
    <location>
        <begin position="9"/>
        <end position="159"/>
    </location>
</feature>
<dbReference type="OrthoDB" id="64208at2"/>
<dbReference type="SMART" id="SM00871">
    <property type="entry name" value="AraC_E_bind"/>
    <property type="match status" value="1"/>
</dbReference>
<dbReference type="Gene3D" id="3.20.80.10">
    <property type="entry name" value="Regulatory factor, effector binding domain"/>
    <property type="match status" value="1"/>
</dbReference>
<dbReference type="InterPro" id="IPR011256">
    <property type="entry name" value="Reg_factor_effector_dom_sf"/>
</dbReference>
<dbReference type="SUPFAM" id="SSF55136">
    <property type="entry name" value="Probable bacterial effector-binding domain"/>
    <property type="match status" value="1"/>
</dbReference>
<evidence type="ECO:0000259" key="1">
    <source>
        <dbReference type="SMART" id="SM00871"/>
    </source>
</evidence>
<accession>A0A2P8DNN5</accession>
<keyword evidence="3" id="KW-1185">Reference proteome</keyword>
<sequence length="160" mass="17148">MQESTTGAAAPELVTCEQTATAVVRGTVTMDGITEFFDRSFGALPPAIAAQGAAITGPAFGRYDGEPADTIDIEVGFTVDREIRPDGDVVPGSLPAGRAARLLHSGAFDGLDASWERLRAWIEGHGLTPATMRWECYVTEPTPDMDPRDLRVELTWPVSD</sequence>
<dbReference type="InterPro" id="IPR029442">
    <property type="entry name" value="GyrI-like"/>
</dbReference>
<evidence type="ECO:0000313" key="3">
    <source>
        <dbReference type="Proteomes" id="UP000240542"/>
    </source>
</evidence>
<dbReference type="AlphaFoldDB" id="A0A2P8DNN5"/>
<dbReference type="RefSeq" id="WP_106582163.1">
    <property type="nucleotide sequence ID" value="NZ_PYGA01000004.1"/>
</dbReference>
<dbReference type="Pfam" id="PF06445">
    <property type="entry name" value="GyrI-like"/>
    <property type="match status" value="1"/>
</dbReference>
<evidence type="ECO:0000313" key="2">
    <source>
        <dbReference type="EMBL" id="PSK98827.1"/>
    </source>
</evidence>
<dbReference type="InterPro" id="IPR010499">
    <property type="entry name" value="AraC_E-bd"/>
</dbReference>
<proteinExistence type="predicted"/>
<reference evidence="2 3" key="1">
    <citation type="submission" date="2018-03" db="EMBL/GenBank/DDBJ databases">
        <title>Genomic Encyclopedia of Archaeal and Bacterial Type Strains, Phase II (KMG-II): from individual species to whole genera.</title>
        <authorList>
            <person name="Goeker M."/>
        </authorList>
    </citation>
    <scope>NUCLEOTIDE SEQUENCE [LARGE SCALE GENOMIC DNA]</scope>
    <source>
        <strain evidence="2 3">DSM 45312</strain>
    </source>
</reference>
<dbReference type="EMBL" id="PYGA01000004">
    <property type="protein sequence ID" value="PSK98827.1"/>
    <property type="molecule type" value="Genomic_DNA"/>
</dbReference>
<protein>
    <submittedName>
        <fullName evidence="2">Effector-binding domain-containing protein</fullName>
    </submittedName>
</protein>
<name>A0A2P8DNN5_9ACTN</name>
<organism evidence="2 3">
    <name type="scientific">Murinocardiopsis flavida</name>
    <dbReference type="NCBI Taxonomy" id="645275"/>
    <lineage>
        <taxon>Bacteria</taxon>
        <taxon>Bacillati</taxon>
        <taxon>Actinomycetota</taxon>
        <taxon>Actinomycetes</taxon>
        <taxon>Streptosporangiales</taxon>
        <taxon>Nocardiopsidaceae</taxon>
        <taxon>Murinocardiopsis</taxon>
    </lineage>
</organism>
<gene>
    <name evidence="2" type="ORF">CLV63_10451</name>
</gene>